<name>A0ABV5XS55_9NOCA</name>
<evidence type="ECO:0000313" key="2">
    <source>
        <dbReference type="Proteomes" id="UP001589587"/>
    </source>
</evidence>
<proteinExistence type="predicted"/>
<sequence length="145" mass="15801">MTKNADLKASIRLLQSKNPGMSYRAAREAVLAAKTVTPQGAALSRDELLLQQYCASETDADMQAFIDTSFPAAESDETAVGIGRAGRKVDYLGMVARNEMREDKRRTLADLRLLDESTRSLFGFGKSFISAARIADLHAPGSDEE</sequence>
<dbReference type="Proteomes" id="UP001589587">
    <property type="component" value="Unassembled WGS sequence"/>
</dbReference>
<gene>
    <name evidence="1" type="ORF">ACFFQ6_37010</name>
</gene>
<dbReference type="EMBL" id="JBHMAS010000108">
    <property type="protein sequence ID" value="MFB9785305.1"/>
    <property type="molecule type" value="Genomic_DNA"/>
</dbReference>
<reference evidence="1 2" key="1">
    <citation type="submission" date="2024-09" db="EMBL/GenBank/DDBJ databases">
        <authorList>
            <person name="Sun Q."/>
            <person name="Mori K."/>
        </authorList>
    </citation>
    <scope>NUCLEOTIDE SEQUENCE [LARGE SCALE GENOMIC DNA]</scope>
    <source>
        <strain evidence="1 2">JCM 11411</strain>
    </source>
</reference>
<evidence type="ECO:0000313" key="1">
    <source>
        <dbReference type="EMBL" id="MFB9785305.1"/>
    </source>
</evidence>
<comment type="caution">
    <text evidence="1">The sequence shown here is derived from an EMBL/GenBank/DDBJ whole genome shotgun (WGS) entry which is preliminary data.</text>
</comment>
<organism evidence="1 2">
    <name type="scientific">Rhodococcus baikonurensis</name>
    <dbReference type="NCBI Taxonomy" id="172041"/>
    <lineage>
        <taxon>Bacteria</taxon>
        <taxon>Bacillati</taxon>
        <taxon>Actinomycetota</taxon>
        <taxon>Actinomycetes</taxon>
        <taxon>Mycobacteriales</taxon>
        <taxon>Nocardiaceae</taxon>
        <taxon>Rhodococcus</taxon>
        <taxon>Rhodococcus erythropolis group</taxon>
    </lineage>
</organism>
<evidence type="ECO:0008006" key="3">
    <source>
        <dbReference type="Google" id="ProtNLM"/>
    </source>
</evidence>
<accession>A0ABV5XS55</accession>
<dbReference type="RefSeq" id="WP_378377448.1">
    <property type="nucleotide sequence ID" value="NZ_JBHMAS010000108.1"/>
</dbReference>
<protein>
    <recommendedName>
        <fullName evidence="3">DUF222 domain-containing protein</fullName>
    </recommendedName>
</protein>
<keyword evidence="2" id="KW-1185">Reference proteome</keyword>